<protein>
    <submittedName>
        <fullName evidence="1">Uncharacterized protein</fullName>
    </submittedName>
</protein>
<organism evidence="1 2">
    <name type="scientific">Micromonospora noduli</name>
    <dbReference type="NCBI Taxonomy" id="709876"/>
    <lineage>
        <taxon>Bacteria</taxon>
        <taxon>Bacillati</taxon>
        <taxon>Actinomycetota</taxon>
        <taxon>Actinomycetes</taxon>
        <taxon>Micromonosporales</taxon>
        <taxon>Micromonosporaceae</taxon>
        <taxon>Micromonospora</taxon>
    </lineage>
</organism>
<dbReference type="Proteomes" id="UP000248966">
    <property type="component" value="Unassembled WGS sequence"/>
</dbReference>
<sequence>MVEVDGVVLWTSNATVDNALIMPRSATGADGSYAERRDVKAATPGALGRPAMSNCQGAVYLRGINMPLRYTA</sequence>
<dbReference type="AlphaFoldDB" id="A0A328N1M0"/>
<evidence type="ECO:0000313" key="2">
    <source>
        <dbReference type="Proteomes" id="UP000248966"/>
    </source>
</evidence>
<dbReference type="EMBL" id="PYAA01000037">
    <property type="protein sequence ID" value="RAN95144.1"/>
    <property type="molecule type" value="Genomic_DNA"/>
</dbReference>
<reference evidence="1 2" key="1">
    <citation type="submission" date="2018-03" db="EMBL/GenBank/DDBJ databases">
        <title>Defining the species Micromonospora saelicesensis and Micromonospora noduli under the framework of genomics.</title>
        <authorList>
            <person name="Riesco R."/>
            <person name="Trujillo M.E."/>
        </authorList>
    </citation>
    <scope>NUCLEOTIDE SEQUENCE [LARGE SCALE GENOMIC DNA]</scope>
    <source>
        <strain evidence="1 2">LAH08</strain>
    </source>
</reference>
<accession>A0A328N1M0</accession>
<name>A0A328N1M0_9ACTN</name>
<evidence type="ECO:0000313" key="1">
    <source>
        <dbReference type="EMBL" id="RAN95144.1"/>
    </source>
</evidence>
<comment type="caution">
    <text evidence="1">The sequence shown here is derived from an EMBL/GenBank/DDBJ whole genome shotgun (WGS) entry which is preliminary data.</text>
</comment>
<gene>
    <name evidence="1" type="ORF">LAH08_05606</name>
</gene>
<proteinExistence type="predicted"/>